<keyword evidence="1" id="KW-1133">Transmembrane helix</keyword>
<sequence>MNSGINSDPSRCLNVIFLSLYIVVLVTGISVGILFAIPAVQVKVHKDNIDAVGTWRFKLENNNIVTGATFTIPVQLYNHTVLPLSFNTEKVSFHYYPIGSHFECLKYIYGEYLSRPNVATLHRPITKETDDGLISLDALNVKVPAMGTNFKEYTVNVPFRAYFLVGTHDTNTLAHLKRMHNDCKKHNRLLLSMRIMDIKTRYWFIYKDVPLVYEIILPLMCEGIDRVASHFSSVHAKTTDAILGSHTVMPGKDVEVNEVAST</sequence>
<evidence type="ECO:0000256" key="1">
    <source>
        <dbReference type="SAM" id="Phobius"/>
    </source>
</evidence>
<evidence type="ECO:0000313" key="3">
    <source>
        <dbReference type="Proteomes" id="UP001230268"/>
    </source>
</evidence>
<protein>
    <submittedName>
        <fullName evidence="2">Uncharacterized protein</fullName>
    </submittedName>
</protein>
<proteinExistence type="predicted"/>
<evidence type="ECO:0000313" key="2">
    <source>
        <dbReference type="EMBL" id="KAK1441846.1"/>
    </source>
</evidence>
<keyword evidence="3" id="KW-1185">Reference proteome</keyword>
<organism evidence="2 3">
    <name type="scientific">Babesia gibsoni</name>
    <dbReference type="NCBI Taxonomy" id="33632"/>
    <lineage>
        <taxon>Eukaryota</taxon>
        <taxon>Sar</taxon>
        <taxon>Alveolata</taxon>
        <taxon>Apicomplexa</taxon>
        <taxon>Aconoidasida</taxon>
        <taxon>Piroplasmida</taxon>
        <taxon>Babesiidae</taxon>
        <taxon>Babesia</taxon>
    </lineage>
</organism>
<comment type="caution">
    <text evidence="2">The sequence shown here is derived from an EMBL/GenBank/DDBJ whole genome shotgun (WGS) entry which is preliminary data.</text>
</comment>
<keyword evidence="1" id="KW-0472">Membrane</keyword>
<dbReference type="AlphaFoldDB" id="A0AAD8LMG8"/>
<keyword evidence="1" id="KW-0812">Transmembrane</keyword>
<dbReference type="EMBL" id="JAVEPI010000005">
    <property type="protein sequence ID" value="KAK1441846.1"/>
    <property type="molecule type" value="Genomic_DNA"/>
</dbReference>
<dbReference type="Proteomes" id="UP001230268">
    <property type="component" value="Unassembled WGS sequence"/>
</dbReference>
<name>A0AAD8LMG8_BABGI</name>
<gene>
    <name evidence="2" type="ORF">BgAZ_501780</name>
</gene>
<reference evidence="2" key="1">
    <citation type="submission" date="2023-08" db="EMBL/GenBank/DDBJ databases">
        <title>Draft sequence of the Babesia gibsoni genome.</title>
        <authorList>
            <person name="Yamagishi J.Y."/>
            <person name="Xuan X.X."/>
        </authorList>
    </citation>
    <scope>NUCLEOTIDE SEQUENCE</scope>
    <source>
        <strain evidence="2">Azabu</strain>
    </source>
</reference>
<feature type="transmembrane region" description="Helical" evidence="1">
    <location>
        <begin position="12"/>
        <end position="37"/>
    </location>
</feature>
<accession>A0AAD8LMG8</accession>